<dbReference type="SUPFAM" id="SSF142764">
    <property type="entry name" value="YgbK-like"/>
    <property type="match status" value="1"/>
</dbReference>
<dbReference type="Pfam" id="PF17042">
    <property type="entry name" value="NBD_C"/>
    <property type="match status" value="1"/>
</dbReference>
<comment type="caution">
    <text evidence="2">The sequence shown here is derived from an EMBL/GenBank/DDBJ whole genome shotgun (WGS) entry which is preliminary data.</text>
</comment>
<dbReference type="Proteomes" id="UP000279372">
    <property type="component" value="Unassembled WGS sequence"/>
</dbReference>
<dbReference type="AlphaFoldDB" id="A0A3M3ZME3"/>
<protein>
    <recommendedName>
        <fullName evidence="1">Four-carbon acid sugar kinase nucleotide binding domain-containing protein</fullName>
    </recommendedName>
</protein>
<evidence type="ECO:0000313" key="2">
    <source>
        <dbReference type="EMBL" id="RMO94974.1"/>
    </source>
</evidence>
<organism evidence="2 3">
    <name type="scientific">Pseudomonas syringae pv. philadelphi</name>
    <dbReference type="NCBI Taxonomy" id="251706"/>
    <lineage>
        <taxon>Bacteria</taxon>
        <taxon>Pseudomonadati</taxon>
        <taxon>Pseudomonadota</taxon>
        <taxon>Gammaproteobacteria</taxon>
        <taxon>Pseudomonadales</taxon>
        <taxon>Pseudomonadaceae</taxon>
        <taxon>Pseudomonas</taxon>
    </lineage>
</organism>
<dbReference type="EMBL" id="RBQB01000061">
    <property type="protein sequence ID" value="RMO94974.1"/>
    <property type="molecule type" value="Genomic_DNA"/>
</dbReference>
<dbReference type="Gene3D" id="3.40.980.20">
    <property type="entry name" value="Four-carbon acid sugar kinase, nucleotide binding domain"/>
    <property type="match status" value="1"/>
</dbReference>
<gene>
    <name evidence="2" type="ORF">ALQ33_200146</name>
</gene>
<evidence type="ECO:0000313" key="3">
    <source>
        <dbReference type="Proteomes" id="UP000279372"/>
    </source>
</evidence>
<accession>A0A3M3ZME3</accession>
<evidence type="ECO:0000259" key="1">
    <source>
        <dbReference type="Pfam" id="PF17042"/>
    </source>
</evidence>
<proteinExistence type="predicted"/>
<reference evidence="2 3" key="1">
    <citation type="submission" date="2018-08" db="EMBL/GenBank/DDBJ databases">
        <title>Recombination of ecologically and evolutionarily significant loci maintains genetic cohesion in the Pseudomonas syringae species complex.</title>
        <authorList>
            <person name="Dillon M."/>
            <person name="Thakur S."/>
            <person name="Almeida R.N.D."/>
            <person name="Weir B.S."/>
            <person name="Guttman D.S."/>
        </authorList>
    </citation>
    <scope>NUCLEOTIDE SEQUENCE [LARGE SCALE GENOMIC DNA]</scope>
    <source>
        <strain evidence="2 3">ICMP 8902</strain>
    </source>
</reference>
<feature type="domain" description="Four-carbon acid sugar kinase nucleotide binding" evidence="1">
    <location>
        <begin position="2"/>
        <end position="51"/>
    </location>
</feature>
<sequence>MEAVLDLLNVREFEVLQELEPGFPLSRAKLGGGRTLLLAMKAGGFGSDDSLERAIAQIRGAAQAIHKDLL</sequence>
<dbReference type="InterPro" id="IPR042213">
    <property type="entry name" value="NBD_C_sf"/>
</dbReference>
<dbReference type="InterPro" id="IPR031475">
    <property type="entry name" value="NBD_C"/>
</dbReference>
<name>A0A3M3ZME3_9PSED</name>